<dbReference type="EMBL" id="AJYC02000065">
    <property type="protein sequence ID" value="EKT80810.1"/>
    <property type="molecule type" value="Genomic_DNA"/>
</dbReference>
<gene>
    <name evidence="2" type="ORF">WSS_A20529</name>
</gene>
<evidence type="ECO:0000313" key="3">
    <source>
        <dbReference type="Proteomes" id="UP000005951"/>
    </source>
</evidence>
<feature type="region of interest" description="Disordered" evidence="1">
    <location>
        <begin position="1"/>
        <end position="23"/>
    </location>
</feature>
<dbReference type="SUPFAM" id="SSF51735">
    <property type="entry name" value="NAD(P)-binding Rossmann-fold domains"/>
    <property type="match status" value="1"/>
</dbReference>
<dbReference type="RefSeq" id="WP_005259237.1">
    <property type="nucleotide sequence ID" value="NZ_AJYC02000065.1"/>
</dbReference>
<name>K8XUN0_RHOOP</name>
<comment type="caution">
    <text evidence="2">The sequence shown here is derived from an EMBL/GenBank/DDBJ whole genome shotgun (WGS) entry which is preliminary data.</text>
</comment>
<dbReference type="Proteomes" id="UP000005951">
    <property type="component" value="Unassembled WGS sequence"/>
</dbReference>
<protein>
    <submittedName>
        <fullName evidence="2">Short-chain alcohol dehydrogenase-like protein</fullName>
    </submittedName>
</protein>
<proteinExistence type="predicted"/>
<reference evidence="2 3" key="1">
    <citation type="journal article" date="2013" name="Genome Announc.">
        <title>Draft Genome Sequence of Rhodococcus opacus Strain M213 Shows a Diverse Catabolic Potential.</title>
        <authorList>
            <person name="Pathak A."/>
            <person name="Green S.J."/>
            <person name="Ogram A."/>
            <person name="Chauhan A."/>
        </authorList>
    </citation>
    <scope>NUCLEOTIDE SEQUENCE [LARGE SCALE GENOMIC DNA]</scope>
    <source>
        <strain evidence="2 3">M213</strain>
    </source>
</reference>
<organism evidence="2 3">
    <name type="scientific">Rhodococcus opacus M213</name>
    <dbReference type="NCBI Taxonomy" id="1129896"/>
    <lineage>
        <taxon>Bacteria</taxon>
        <taxon>Bacillati</taxon>
        <taxon>Actinomycetota</taxon>
        <taxon>Actinomycetes</taxon>
        <taxon>Mycobacteriales</taxon>
        <taxon>Nocardiaceae</taxon>
        <taxon>Rhodococcus</taxon>
    </lineage>
</organism>
<dbReference type="AlphaFoldDB" id="K8XUN0"/>
<feature type="compositionally biased region" description="Basic and acidic residues" evidence="1">
    <location>
        <begin position="1"/>
        <end position="10"/>
    </location>
</feature>
<evidence type="ECO:0000256" key="1">
    <source>
        <dbReference type="SAM" id="MobiDB-lite"/>
    </source>
</evidence>
<evidence type="ECO:0000313" key="2">
    <source>
        <dbReference type="EMBL" id="EKT80810.1"/>
    </source>
</evidence>
<sequence length="59" mass="6241">MVASFSKDEDTLTGLRQQPAGRLGKPEDIANAALFLVSDDADFIHAVTLPVDGGLIETL</sequence>
<dbReference type="Pfam" id="PF13561">
    <property type="entry name" value="adh_short_C2"/>
    <property type="match status" value="1"/>
</dbReference>
<dbReference type="InterPro" id="IPR002347">
    <property type="entry name" value="SDR_fam"/>
</dbReference>
<dbReference type="InterPro" id="IPR036291">
    <property type="entry name" value="NAD(P)-bd_dom_sf"/>
</dbReference>
<dbReference type="Gene3D" id="3.40.50.720">
    <property type="entry name" value="NAD(P)-binding Rossmann-like Domain"/>
    <property type="match status" value="1"/>
</dbReference>
<accession>K8XUN0</accession>